<keyword evidence="3" id="KW-0949">S-adenosyl-L-methionine</keyword>
<evidence type="ECO:0000256" key="2">
    <source>
        <dbReference type="ARBA" id="ARBA00022485"/>
    </source>
</evidence>
<dbReference type="GO" id="GO:0051539">
    <property type="term" value="F:4 iron, 4 sulfur cluster binding"/>
    <property type="evidence" value="ECO:0007669"/>
    <property type="project" value="UniProtKB-KW"/>
</dbReference>
<dbReference type="InterPro" id="IPR040072">
    <property type="entry name" value="Methyltransferase_A"/>
</dbReference>
<gene>
    <name evidence="9" type="ORF">F2Q69_00010870</name>
</gene>
<feature type="domain" description="Radical SAM core" evidence="8">
    <location>
        <begin position="1"/>
        <end position="203"/>
    </location>
</feature>
<dbReference type="Gene3D" id="3.20.20.70">
    <property type="entry name" value="Aldolase class I"/>
    <property type="match status" value="1"/>
</dbReference>
<name>A0A8S9R6Y9_BRACR</name>
<dbReference type="InterPro" id="IPR013785">
    <property type="entry name" value="Aldolase_TIM"/>
</dbReference>
<dbReference type="GO" id="GO:0070475">
    <property type="term" value="P:rRNA base methylation"/>
    <property type="evidence" value="ECO:0007669"/>
    <property type="project" value="TreeGrafter"/>
</dbReference>
<dbReference type="AlphaFoldDB" id="A0A8S9R6Y9"/>
<evidence type="ECO:0000313" key="10">
    <source>
        <dbReference type="Proteomes" id="UP000712600"/>
    </source>
</evidence>
<dbReference type="GO" id="GO:0003824">
    <property type="term" value="F:catalytic activity"/>
    <property type="evidence" value="ECO:0007669"/>
    <property type="project" value="InterPro"/>
</dbReference>
<feature type="compositionally biased region" description="Basic and acidic residues" evidence="7">
    <location>
        <begin position="227"/>
        <end position="238"/>
    </location>
</feature>
<evidence type="ECO:0000256" key="5">
    <source>
        <dbReference type="ARBA" id="ARBA00023004"/>
    </source>
</evidence>
<reference evidence="9" key="1">
    <citation type="submission" date="2019-12" db="EMBL/GenBank/DDBJ databases">
        <title>Genome sequencing and annotation of Brassica cretica.</title>
        <authorList>
            <person name="Studholme D.J."/>
            <person name="Sarris P."/>
        </authorList>
    </citation>
    <scope>NUCLEOTIDE SEQUENCE</scope>
    <source>
        <strain evidence="9">PFS-109/04</strain>
        <tissue evidence="9">Leaf</tissue>
    </source>
</reference>
<sequence length="238" mass="26733">MFKVLAIEDVFKHRVTNVVFMGMGEPMLNLKSVLDAHRCLNKDIEIGQRMITISTVGVPNTIKKLASHKLQSTLAVRLLLRFLVLFVLHAPNQSLREKIVPSAKAYPLEAIMKDCRDYFQETNRRVSFEYALLAGVNDSVENALELAELLREWGKTYHVNLIPYNPIEGSEYKRPYKKAVLAFAAALESRKITASVRQTRGLEANAACGQLRNKFQKSPLLAETDGQESKPDAEAVSC</sequence>
<accession>A0A8S9R6Y9</accession>
<dbReference type="GO" id="GO:0030488">
    <property type="term" value="P:tRNA methylation"/>
    <property type="evidence" value="ECO:0007669"/>
    <property type="project" value="TreeGrafter"/>
</dbReference>
<evidence type="ECO:0000259" key="8">
    <source>
        <dbReference type="PROSITE" id="PS51918"/>
    </source>
</evidence>
<comment type="caution">
    <text evidence="9">The sequence shown here is derived from an EMBL/GenBank/DDBJ whole genome shotgun (WGS) entry which is preliminary data.</text>
</comment>
<dbReference type="EMBL" id="QGKX02000996">
    <property type="protein sequence ID" value="KAF3558061.1"/>
    <property type="molecule type" value="Genomic_DNA"/>
</dbReference>
<dbReference type="InterPro" id="IPR007197">
    <property type="entry name" value="rSAM"/>
</dbReference>
<feature type="region of interest" description="Disordered" evidence="7">
    <location>
        <begin position="219"/>
        <end position="238"/>
    </location>
</feature>
<dbReference type="SUPFAM" id="SSF102114">
    <property type="entry name" value="Radical SAM enzymes"/>
    <property type="match status" value="1"/>
</dbReference>
<keyword evidence="2" id="KW-0004">4Fe-4S</keyword>
<evidence type="ECO:0000256" key="7">
    <source>
        <dbReference type="SAM" id="MobiDB-lite"/>
    </source>
</evidence>
<keyword evidence="6" id="KW-0411">Iron-sulfur</keyword>
<proteinExistence type="predicted"/>
<dbReference type="Proteomes" id="UP000712600">
    <property type="component" value="Unassembled WGS sequence"/>
</dbReference>
<evidence type="ECO:0000313" key="9">
    <source>
        <dbReference type="EMBL" id="KAF3558061.1"/>
    </source>
</evidence>
<comment type="cofactor">
    <cofactor evidence="1">
        <name>[4Fe-4S] cluster</name>
        <dbReference type="ChEBI" id="CHEBI:49883"/>
    </cofactor>
</comment>
<evidence type="ECO:0000256" key="4">
    <source>
        <dbReference type="ARBA" id="ARBA00022723"/>
    </source>
</evidence>
<dbReference type="PANTHER" id="PTHR30544:SF5">
    <property type="entry name" value="RADICAL SAM CORE DOMAIN-CONTAINING PROTEIN"/>
    <property type="match status" value="1"/>
</dbReference>
<keyword evidence="4" id="KW-0479">Metal-binding</keyword>
<organism evidence="9 10">
    <name type="scientific">Brassica cretica</name>
    <name type="common">Mustard</name>
    <dbReference type="NCBI Taxonomy" id="69181"/>
    <lineage>
        <taxon>Eukaryota</taxon>
        <taxon>Viridiplantae</taxon>
        <taxon>Streptophyta</taxon>
        <taxon>Embryophyta</taxon>
        <taxon>Tracheophyta</taxon>
        <taxon>Spermatophyta</taxon>
        <taxon>Magnoliopsida</taxon>
        <taxon>eudicotyledons</taxon>
        <taxon>Gunneridae</taxon>
        <taxon>Pentapetalae</taxon>
        <taxon>rosids</taxon>
        <taxon>malvids</taxon>
        <taxon>Brassicales</taxon>
        <taxon>Brassicaceae</taxon>
        <taxon>Brassiceae</taxon>
        <taxon>Brassica</taxon>
    </lineage>
</organism>
<dbReference type="InterPro" id="IPR058240">
    <property type="entry name" value="rSAM_sf"/>
</dbReference>
<keyword evidence="5" id="KW-0408">Iron</keyword>
<dbReference type="PROSITE" id="PS51918">
    <property type="entry name" value="RADICAL_SAM"/>
    <property type="match status" value="1"/>
</dbReference>
<dbReference type="GO" id="GO:0046872">
    <property type="term" value="F:metal ion binding"/>
    <property type="evidence" value="ECO:0007669"/>
    <property type="project" value="UniProtKB-KW"/>
</dbReference>
<dbReference type="PANTHER" id="PTHR30544">
    <property type="entry name" value="23S RRNA METHYLTRANSFERASE"/>
    <property type="match status" value="1"/>
</dbReference>
<protein>
    <recommendedName>
        <fullName evidence="8">Radical SAM core domain-containing protein</fullName>
    </recommendedName>
</protein>
<evidence type="ECO:0000256" key="6">
    <source>
        <dbReference type="ARBA" id="ARBA00023014"/>
    </source>
</evidence>
<evidence type="ECO:0000256" key="1">
    <source>
        <dbReference type="ARBA" id="ARBA00001966"/>
    </source>
</evidence>
<evidence type="ECO:0000256" key="3">
    <source>
        <dbReference type="ARBA" id="ARBA00022691"/>
    </source>
</evidence>